<dbReference type="Proteomes" id="UP001235712">
    <property type="component" value="Unassembled WGS sequence"/>
</dbReference>
<gene>
    <name evidence="1" type="ORF">J2S57_005208</name>
</gene>
<organism evidence="1 2">
    <name type="scientific">Kineosporia succinea</name>
    <dbReference type="NCBI Taxonomy" id="84632"/>
    <lineage>
        <taxon>Bacteria</taxon>
        <taxon>Bacillati</taxon>
        <taxon>Actinomycetota</taxon>
        <taxon>Actinomycetes</taxon>
        <taxon>Kineosporiales</taxon>
        <taxon>Kineosporiaceae</taxon>
        <taxon>Kineosporia</taxon>
    </lineage>
</organism>
<sequence length="456" mass="47952">MTTMTARTGRHTGRHGSIKLRDVARDGKVQMRLNAHDIASALPAAIQGIVQKGLLQRVFRDALTPEWIFPTIADTEPWVGNIGDEKIWTRKGLMTPTPTPITPGSDVTAASYSLEQWTATLDQWGRSIDTNMLASAVALGSKYVEDVEQLGVHAAQSMSQAARNALWAPYSGGRTHVTAGATSTTIAVANTQGFGFTSVNGRLTAVSAGNPLTVTVNGVANTVTGTSTASGPGTLTLGTSVTVTNGQAVIAANAPQVVQPTGTNAYDLGANNIATLTLFRAAATRLAKMNVPRINGGYTAFVTEDTINELWLDPDWKQATQGLAESPVWRERSFGRVNGIDFVVNNETPMTLGGSGGTLPVNNCLMVGGGALVWSPLQGLAELLRGTGVESVPSISMVQPSPGVEVALIVRPPQDRLQQQVSTSWTTVGGFGVPTDLLNASGDTSLYKRAVLIRHA</sequence>
<protein>
    <submittedName>
        <fullName evidence="1">Uncharacterized protein</fullName>
    </submittedName>
</protein>
<dbReference type="EMBL" id="JAUSQZ010000001">
    <property type="protein sequence ID" value="MDP9829459.1"/>
    <property type="molecule type" value="Genomic_DNA"/>
</dbReference>
<accession>A0ABT9P9T4</accession>
<keyword evidence="2" id="KW-1185">Reference proteome</keyword>
<dbReference type="RefSeq" id="WP_307247666.1">
    <property type="nucleotide sequence ID" value="NZ_JAUSQZ010000001.1"/>
</dbReference>
<proteinExistence type="predicted"/>
<reference evidence="1 2" key="1">
    <citation type="submission" date="2023-07" db="EMBL/GenBank/DDBJ databases">
        <title>Sequencing the genomes of 1000 actinobacteria strains.</title>
        <authorList>
            <person name="Klenk H.-P."/>
        </authorList>
    </citation>
    <scope>NUCLEOTIDE SEQUENCE [LARGE SCALE GENOMIC DNA]</scope>
    <source>
        <strain evidence="1 2">DSM 44388</strain>
    </source>
</reference>
<evidence type="ECO:0000313" key="1">
    <source>
        <dbReference type="EMBL" id="MDP9829459.1"/>
    </source>
</evidence>
<comment type="caution">
    <text evidence="1">The sequence shown here is derived from an EMBL/GenBank/DDBJ whole genome shotgun (WGS) entry which is preliminary data.</text>
</comment>
<name>A0ABT9P9T4_9ACTN</name>
<evidence type="ECO:0000313" key="2">
    <source>
        <dbReference type="Proteomes" id="UP001235712"/>
    </source>
</evidence>